<evidence type="ECO:0000256" key="3">
    <source>
        <dbReference type="SAM" id="SignalP"/>
    </source>
</evidence>
<keyword evidence="3" id="KW-0732">Signal</keyword>
<dbReference type="Proteomes" id="UP001392437">
    <property type="component" value="Unassembled WGS sequence"/>
</dbReference>
<comment type="caution">
    <text evidence="4">The sequence shown here is derived from an EMBL/GenBank/DDBJ whole genome shotgun (WGS) entry which is preliminary data.</text>
</comment>
<keyword evidence="2" id="KW-0472">Membrane</keyword>
<sequence length="246" mass="25867">MQILHWAVFGVLLTNSEAALGHVAPRTLVTIEAKAVSMSTLRPQTTEDAQLCGYINGEAANPFSCFSGQACLSNKQYRLVGCASTTTAGSSTIGKQSLITTCRDYTDWQVGLCTSLPPGVGCCWNSAAPACSTLTYNYPDTLSGFKIYGCFKRGETKNHIALYPTTSSAGAITTTLYAVVIPTVAPAVTTSENPSNPPTPIPTEPKSTPDDQSSGLSRSDKIALGCGIGIGLPATLAALFTCWRQR</sequence>
<evidence type="ECO:0000256" key="1">
    <source>
        <dbReference type="SAM" id="MobiDB-lite"/>
    </source>
</evidence>
<accession>A0AAW0RDY9</accession>
<protein>
    <submittedName>
        <fullName evidence="4">Uncharacterized protein</fullName>
    </submittedName>
</protein>
<keyword evidence="2" id="KW-0812">Transmembrane</keyword>
<name>A0AAW0RDY9_9PEZI</name>
<evidence type="ECO:0000313" key="4">
    <source>
        <dbReference type="EMBL" id="KAK8133027.1"/>
    </source>
</evidence>
<reference evidence="4 5" key="1">
    <citation type="submission" date="2023-01" db="EMBL/GenBank/DDBJ databases">
        <title>Analysis of 21 Apiospora genomes using comparative genomics revels a genus with tremendous synthesis potential of carbohydrate active enzymes and secondary metabolites.</title>
        <authorList>
            <person name="Sorensen T."/>
        </authorList>
    </citation>
    <scope>NUCLEOTIDE SEQUENCE [LARGE SCALE GENOMIC DNA]</scope>
    <source>
        <strain evidence="4 5">CBS 117206</strain>
    </source>
</reference>
<dbReference type="AlphaFoldDB" id="A0AAW0RDY9"/>
<keyword evidence="2" id="KW-1133">Transmembrane helix</keyword>
<evidence type="ECO:0000313" key="5">
    <source>
        <dbReference type="Proteomes" id="UP001392437"/>
    </source>
</evidence>
<feature type="region of interest" description="Disordered" evidence="1">
    <location>
        <begin position="188"/>
        <end position="218"/>
    </location>
</feature>
<feature type="signal peptide" evidence="3">
    <location>
        <begin position="1"/>
        <end position="18"/>
    </location>
</feature>
<dbReference type="EMBL" id="JAQQWP010000001">
    <property type="protein sequence ID" value="KAK8133027.1"/>
    <property type="molecule type" value="Genomic_DNA"/>
</dbReference>
<organism evidence="4 5">
    <name type="scientific">Apiospora kogelbergensis</name>
    <dbReference type="NCBI Taxonomy" id="1337665"/>
    <lineage>
        <taxon>Eukaryota</taxon>
        <taxon>Fungi</taxon>
        <taxon>Dikarya</taxon>
        <taxon>Ascomycota</taxon>
        <taxon>Pezizomycotina</taxon>
        <taxon>Sordariomycetes</taxon>
        <taxon>Xylariomycetidae</taxon>
        <taxon>Amphisphaeriales</taxon>
        <taxon>Apiosporaceae</taxon>
        <taxon>Apiospora</taxon>
    </lineage>
</organism>
<feature type="chain" id="PRO_5043441104" evidence="3">
    <location>
        <begin position="19"/>
        <end position="246"/>
    </location>
</feature>
<proteinExistence type="predicted"/>
<evidence type="ECO:0000256" key="2">
    <source>
        <dbReference type="SAM" id="Phobius"/>
    </source>
</evidence>
<keyword evidence="5" id="KW-1185">Reference proteome</keyword>
<feature type="transmembrane region" description="Helical" evidence="2">
    <location>
        <begin position="222"/>
        <end position="243"/>
    </location>
</feature>
<gene>
    <name evidence="4" type="ORF">PG999_001200</name>
</gene>